<evidence type="ECO:0000256" key="1">
    <source>
        <dbReference type="ARBA" id="ARBA00022741"/>
    </source>
</evidence>
<keyword evidence="5" id="KW-1185">Reference proteome</keyword>
<keyword evidence="1" id="KW-0547">Nucleotide-binding</keyword>
<dbReference type="Pfam" id="PF25601">
    <property type="entry name" value="AAA_lid_14"/>
    <property type="match status" value="1"/>
</dbReference>
<dbReference type="InterPro" id="IPR058031">
    <property type="entry name" value="AAA_lid_NorR"/>
</dbReference>
<proteinExistence type="predicted"/>
<dbReference type="InterPro" id="IPR027417">
    <property type="entry name" value="P-loop_NTPase"/>
</dbReference>
<evidence type="ECO:0000313" key="4">
    <source>
        <dbReference type="EMBL" id="SUO95708.1"/>
    </source>
</evidence>
<evidence type="ECO:0000256" key="2">
    <source>
        <dbReference type="ARBA" id="ARBA00022840"/>
    </source>
</evidence>
<dbReference type="Gene3D" id="1.10.8.60">
    <property type="match status" value="1"/>
</dbReference>
<accession>A0A380MTW4</accession>
<dbReference type="EMBL" id="UHIC01000001">
    <property type="protein sequence ID" value="SUO95708.1"/>
    <property type="molecule type" value="Genomic_DNA"/>
</dbReference>
<dbReference type="GO" id="GO:0003700">
    <property type="term" value="F:DNA-binding transcription factor activity"/>
    <property type="evidence" value="ECO:0007669"/>
    <property type="project" value="InterPro"/>
</dbReference>
<dbReference type="SMART" id="SM00382">
    <property type="entry name" value="AAA"/>
    <property type="match status" value="1"/>
</dbReference>
<dbReference type="CDD" id="cd00009">
    <property type="entry name" value="AAA"/>
    <property type="match status" value="1"/>
</dbReference>
<gene>
    <name evidence="4" type="primary">qseF</name>
    <name evidence="4" type="ORF">NCTC13337_01546</name>
</gene>
<name>A0A380MTW4_9GAMM</name>
<dbReference type="InterPro" id="IPR009715">
    <property type="entry name" value="RtcR"/>
</dbReference>
<dbReference type="InterPro" id="IPR017183">
    <property type="entry name" value="Sigma54_dep_tscrpt_act_RtcR"/>
</dbReference>
<dbReference type="RefSeq" id="WP_245935998.1">
    <property type="nucleotide sequence ID" value="NZ_LWHB01000044.1"/>
</dbReference>
<dbReference type="PANTHER" id="PTHR32071:SF14">
    <property type="entry name" value="TRANSCRIPTIONAL REGULATORY PROTEIN RTCR"/>
    <property type="match status" value="1"/>
</dbReference>
<dbReference type="AlphaFoldDB" id="A0A380MTW4"/>
<dbReference type="Proteomes" id="UP000254601">
    <property type="component" value="Unassembled WGS sequence"/>
</dbReference>
<dbReference type="Pfam" id="PF06956">
    <property type="entry name" value="RtcR"/>
    <property type="match status" value="1"/>
</dbReference>
<evidence type="ECO:0000313" key="5">
    <source>
        <dbReference type="Proteomes" id="UP000254601"/>
    </source>
</evidence>
<sequence>MNAQIWLAELMAGIHPPQVLSYRDAAQRALIEAAQPLIEAGVLGILQKQQHAIIYRIEDRKAAQTLFAQEIAPRDIPVAKTDAEVHDIVLIGTIGSKLDAGQGRKRWQKWRPSIAIHQQTAFQLKRCELFYQQSYQTIAEQVVTDIAHLSPQTSVQLHDMAFEDAWDFAEVYGKLFDWAKNYPFDTEKETYWVNITTGTHVVQICLFLLVATHIIPAQLLQLSPPKRQKHSLLQGDVGHHELIDLNLARYDALAERLAHVQADAVAYLKSGIATRNPIFNRMIAEIEQVALRSPAPILLTGATGTGKSMLAKRIYELKKARHLVKGRLVDVNCATLRGDNAAAALFGHTKGAFTGAATARDGYLKSADGGVLFLDEIGELGLDEQAMLLKALEEKRYYPLGSDREVESDFQLIAGTNMDLQQAVAAGTFREDLYARINIWQYRLPTLAERREDIEPNIDHQLALIAAEFGRRIRFKEKARAIYLQFAESSEAQWKGNFRDLAASMMRLATLAENGMIDEVQVHTEIARLKNLWQPVYEEKSEDNLLAKYVNPENLDYIEQVQLNAVLKVCQESLTLAEAGRRLFNVSRQQKTHQNDSDRLRKYLAKYHLSWKEI</sequence>
<dbReference type="InterPro" id="IPR002078">
    <property type="entry name" value="Sigma_54_int"/>
</dbReference>
<protein>
    <submittedName>
        <fullName evidence="4">Quorum-sensing regulator protein F</fullName>
    </submittedName>
</protein>
<keyword evidence="2" id="KW-0067">ATP-binding</keyword>
<dbReference type="PANTHER" id="PTHR32071">
    <property type="entry name" value="TRANSCRIPTIONAL REGULATORY PROTEIN"/>
    <property type="match status" value="1"/>
</dbReference>
<dbReference type="NCBIfam" id="NF038308">
    <property type="entry name" value="RNA_repair_RtcR"/>
    <property type="match status" value="1"/>
</dbReference>
<feature type="domain" description="Sigma-54 factor interaction" evidence="3">
    <location>
        <begin position="272"/>
        <end position="510"/>
    </location>
</feature>
<dbReference type="PROSITE" id="PS50045">
    <property type="entry name" value="SIGMA54_INTERACT_4"/>
    <property type="match status" value="1"/>
</dbReference>
<dbReference type="InterPro" id="IPR003593">
    <property type="entry name" value="AAA+_ATPase"/>
</dbReference>
<dbReference type="Pfam" id="PF00158">
    <property type="entry name" value="Sigma54_activat"/>
    <property type="match status" value="1"/>
</dbReference>
<reference evidence="4 5" key="1">
    <citation type="submission" date="2018-06" db="EMBL/GenBank/DDBJ databases">
        <authorList>
            <consortium name="Pathogen Informatics"/>
            <person name="Doyle S."/>
        </authorList>
    </citation>
    <scope>NUCLEOTIDE SEQUENCE [LARGE SCALE GENOMIC DNA]</scope>
    <source>
        <strain evidence="4 5">NCTC13337</strain>
    </source>
</reference>
<dbReference type="SUPFAM" id="SSF52540">
    <property type="entry name" value="P-loop containing nucleoside triphosphate hydrolases"/>
    <property type="match status" value="1"/>
</dbReference>
<dbReference type="Gene3D" id="3.40.50.300">
    <property type="entry name" value="P-loop containing nucleotide triphosphate hydrolases"/>
    <property type="match status" value="1"/>
</dbReference>
<evidence type="ECO:0000259" key="3">
    <source>
        <dbReference type="PROSITE" id="PS50045"/>
    </source>
</evidence>
<dbReference type="GO" id="GO:0005524">
    <property type="term" value="F:ATP binding"/>
    <property type="evidence" value="ECO:0007669"/>
    <property type="project" value="UniProtKB-KW"/>
</dbReference>
<organism evidence="4 5">
    <name type="scientific">Suttonella ornithocola</name>
    <dbReference type="NCBI Taxonomy" id="279832"/>
    <lineage>
        <taxon>Bacteria</taxon>
        <taxon>Pseudomonadati</taxon>
        <taxon>Pseudomonadota</taxon>
        <taxon>Gammaproteobacteria</taxon>
        <taxon>Cardiobacteriales</taxon>
        <taxon>Cardiobacteriaceae</taxon>
        <taxon>Suttonella</taxon>
    </lineage>
</organism>